<dbReference type="Proteomes" id="UP000321580">
    <property type="component" value="Unassembled WGS sequence"/>
</dbReference>
<feature type="signal peptide" evidence="3">
    <location>
        <begin position="1"/>
        <end position="23"/>
    </location>
</feature>
<feature type="region of interest" description="Disordered" evidence="1">
    <location>
        <begin position="51"/>
        <end position="88"/>
    </location>
</feature>
<keyword evidence="2" id="KW-0812">Transmembrane</keyword>
<name>A0A5C6S239_9BACT</name>
<evidence type="ECO:0000256" key="1">
    <source>
        <dbReference type="SAM" id="MobiDB-lite"/>
    </source>
</evidence>
<accession>A0A5C6S239</accession>
<proteinExistence type="predicted"/>
<protein>
    <submittedName>
        <fullName evidence="5">DUF4129 domain-containing protein</fullName>
    </submittedName>
</protein>
<keyword evidence="6" id="KW-1185">Reference proteome</keyword>
<evidence type="ECO:0000256" key="3">
    <source>
        <dbReference type="SAM" id="SignalP"/>
    </source>
</evidence>
<feature type="chain" id="PRO_5022957562" evidence="3">
    <location>
        <begin position="24"/>
        <end position="258"/>
    </location>
</feature>
<dbReference type="EMBL" id="VOOR01000005">
    <property type="protein sequence ID" value="TXB67999.1"/>
    <property type="molecule type" value="Genomic_DNA"/>
</dbReference>
<organism evidence="5 6">
    <name type="scientific">Phaeodactylibacter luteus</name>
    <dbReference type="NCBI Taxonomy" id="1564516"/>
    <lineage>
        <taxon>Bacteria</taxon>
        <taxon>Pseudomonadati</taxon>
        <taxon>Bacteroidota</taxon>
        <taxon>Saprospiria</taxon>
        <taxon>Saprospirales</taxon>
        <taxon>Haliscomenobacteraceae</taxon>
        <taxon>Phaeodactylibacter</taxon>
    </lineage>
</organism>
<dbReference type="Pfam" id="PF13559">
    <property type="entry name" value="DUF4129"/>
    <property type="match status" value="1"/>
</dbReference>
<gene>
    <name evidence="5" type="ORF">FRY97_03895</name>
</gene>
<feature type="compositionally biased region" description="Polar residues" evidence="1">
    <location>
        <begin position="79"/>
        <end position="88"/>
    </location>
</feature>
<dbReference type="AlphaFoldDB" id="A0A5C6S239"/>
<feature type="domain" description="Protein-glutamine gamma-glutamyltransferase-like C-terminal" evidence="4">
    <location>
        <begin position="174"/>
        <end position="237"/>
    </location>
</feature>
<keyword evidence="2" id="KW-1133">Transmembrane helix</keyword>
<dbReference type="PROSITE" id="PS51257">
    <property type="entry name" value="PROKAR_LIPOPROTEIN"/>
    <property type="match status" value="1"/>
</dbReference>
<sequence>MTMRPSYWALLLLGCLSLLPATAPGQQSSDTPLGPAKVDDAGWQEVRKRIDYSTGSRGQSDEESSRSETARGGGERQPGTRSGGSTSAPVAPETILLILRILLFLMAAVVIAFLLRYLIGLRRTPPNPHVEPVKLMEEGGLEEIEANLASADLEAHIQQAVRQQAYTLAVRLYYLWVLQSLSEEGLVQWARDKTNRQYARELNSSPFRRAFEQATLRFEQAWYGNRPVSEQTFFHLRPQFEQLVQDIRSAANPKNQGL</sequence>
<evidence type="ECO:0000256" key="2">
    <source>
        <dbReference type="SAM" id="Phobius"/>
    </source>
</evidence>
<evidence type="ECO:0000259" key="4">
    <source>
        <dbReference type="Pfam" id="PF13559"/>
    </source>
</evidence>
<comment type="caution">
    <text evidence="5">The sequence shown here is derived from an EMBL/GenBank/DDBJ whole genome shotgun (WGS) entry which is preliminary data.</text>
</comment>
<evidence type="ECO:0000313" key="6">
    <source>
        <dbReference type="Proteomes" id="UP000321580"/>
    </source>
</evidence>
<keyword evidence="2" id="KW-0472">Membrane</keyword>
<reference evidence="5 6" key="1">
    <citation type="submission" date="2019-08" db="EMBL/GenBank/DDBJ databases">
        <title>Genome of Phaeodactylibacter luteus.</title>
        <authorList>
            <person name="Bowman J.P."/>
        </authorList>
    </citation>
    <scope>NUCLEOTIDE SEQUENCE [LARGE SCALE GENOMIC DNA]</scope>
    <source>
        <strain evidence="5 6">KCTC 42180</strain>
    </source>
</reference>
<dbReference type="InterPro" id="IPR025403">
    <property type="entry name" value="TgpA-like_C"/>
</dbReference>
<evidence type="ECO:0000313" key="5">
    <source>
        <dbReference type="EMBL" id="TXB67999.1"/>
    </source>
</evidence>
<dbReference type="OrthoDB" id="5491447at2"/>
<keyword evidence="3" id="KW-0732">Signal</keyword>
<feature type="compositionally biased region" description="Basic and acidic residues" evidence="1">
    <location>
        <begin position="59"/>
        <end position="69"/>
    </location>
</feature>
<feature type="transmembrane region" description="Helical" evidence="2">
    <location>
        <begin position="95"/>
        <end position="119"/>
    </location>
</feature>